<evidence type="ECO:0000256" key="1">
    <source>
        <dbReference type="SAM" id="SignalP"/>
    </source>
</evidence>
<accession>A0ABP7P640</accession>
<dbReference type="Proteomes" id="UP001501337">
    <property type="component" value="Unassembled WGS sequence"/>
</dbReference>
<evidence type="ECO:0008006" key="4">
    <source>
        <dbReference type="Google" id="ProtNLM"/>
    </source>
</evidence>
<evidence type="ECO:0000313" key="2">
    <source>
        <dbReference type="EMBL" id="GAA3960360.1"/>
    </source>
</evidence>
<protein>
    <recommendedName>
        <fullName evidence="4">Solute-binding protein family 3/N-terminal domain-containing protein</fullName>
    </recommendedName>
</protein>
<evidence type="ECO:0000313" key="3">
    <source>
        <dbReference type="Proteomes" id="UP001501337"/>
    </source>
</evidence>
<feature type="signal peptide" evidence="1">
    <location>
        <begin position="1"/>
        <end position="20"/>
    </location>
</feature>
<comment type="caution">
    <text evidence="2">The sequence shown here is derived from an EMBL/GenBank/DDBJ whole genome shotgun (WGS) entry which is preliminary data.</text>
</comment>
<dbReference type="Gene3D" id="3.40.190.10">
    <property type="entry name" value="Periplasmic binding protein-like II"/>
    <property type="match status" value="2"/>
</dbReference>
<dbReference type="EMBL" id="BAABBO010000009">
    <property type="protein sequence ID" value="GAA3960360.1"/>
    <property type="molecule type" value="Genomic_DNA"/>
</dbReference>
<name>A0ABP7P640_9GAMM</name>
<dbReference type="RefSeq" id="WP_344805507.1">
    <property type="nucleotide sequence ID" value="NZ_BAABBO010000009.1"/>
</dbReference>
<keyword evidence="3" id="KW-1185">Reference proteome</keyword>
<dbReference type="SUPFAM" id="SSF53850">
    <property type="entry name" value="Periplasmic binding protein-like II"/>
    <property type="match status" value="1"/>
</dbReference>
<gene>
    <name evidence="2" type="ORF">GCM10022278_18110</name>
</gene>
<keyword evidence="1" id="KW-0732">Signal</keyword>
<organism evidence="2 3">
    <name type="scientific">Allohahella marinimesophila</name>
    <dbReference type="NCBI Taxonomy" id="1054972"/>
    <lineage>
        <taxon>Bacteria</taxon>
        <taxon>Pseudomonadati</taxon>
        <taxon>Pseudomonadota</taxon>
        <taxon>Gammaproteobacteria</taxon>
        <taxon>Oceanospirillales</taxon>
        <taxon>Hahellaceae</taxon>
        <taxon>Allohahella</taxon>
    </lineage>
</organism>
<feature type="chain" id="PRO_5045240013" description="Solute-binding protein family 3/N-terminal domain-containing protein" evidence="1">
    <location>
        <begin position="21"/>
        <end position="229"/>
    </location>
</feature>
<proteinExistence type="predicted"/>
<reference evidence="3" key="1">
    <citation type="journal article" date="2019" name="Int. J. Syst. Evol. Microbiol.">
        <title>The Global Catalogue of Microorganisms (GCM) 10K type strain sequencing project: providing services to taxonomists for standard genome sequencing and annotation.</title>
        <authorList>
            <consortium name="The Broad Institute Genomics Platform"/>
            <consortium name="The Broad Institute Genome Sequencing Center for Infectious Disease"/>
            <person name="Wu L."/>
            <person name="Ma J."/>
        </authorList>
    </citation>
    <scope>NUCLEOTIDE SEQUENCE [LARGE SCALE GENOMIC DNA]</scope>
    <source>
        <strain evidence="3">JCM 17555</strain>
    </source>
</reference>
<sequence length="229" mass="26011">MKVLLSVLFCVALISPAAQAENEKVRVGFVNALAPWVIPESNSGILVELLEQTLQAAGYGISRNYYPYARRIVEYKLGRLDVICDINQVIIDSEKLDGFYSGDVYAYQNFAFALKDRGFDFKQVSDLTGVSLMSWQGATVRLGDEYAKMAKQNLRYQEVADQALQVKMLLGRVEVVQMDLEIFKYYLAEVGALGRFDAAREVERFPLFGKSRNGFMFRKREHRTPFSLS</sequence>